<dbReference type="PANTHER" id="PTHR43853">
    <property type="entry name" value="3-KETOACYL-COA THIOLASE, PEROXISOMAL"/>
    <property type="match status" value="1"/>
</dbReference>
<evidence type="ECO:0000256" key="10">
    <source>
        <dbReference type="RuleBase" id="RU003557"/>
    </source>
</evidence>
<dbReference type="CDD" id="cd00751">
    <property type="entry name" value="thiolase"/>
    <property type="match status" value="1"/>
</dbReference>
<dbReference type="PIRSF" id="PIRSF000429">
    <property type="entry name" value="Ac-CoA_Ac_transf"/>
    <property type="match status" value="1"/>
</dbReference>
<keyword evidence="7" id="KW-0576">Peroxisome</keyword>
<organism evidence="13 14">
    <name type="scientific">Rhodococcus tukisamuensis</name>
    <dbReference type="NCBI Taxonomy" id="168276"/>
    <lineage>
        <taxon>Bacteria</taxon>
        <taxon>Bacillati</taxon>
        <taxon>Actinomycetota</taxon>
        <taxon>Actinomycetes</taxon>
        <taxon>Mycobacteriales</taxon>
        <taxon>Nocardiaceae</taxon>
        <taxon>Rhodococcus</taxon>
    </lineage>
</organism>
<dbReference type="InterPro" id="IPR020616">
    <property type="entry name" value="Thiolase_N"/>
</dbReference>
<dbReference type="GO" id="GO:0006635">
    <property type="term" value="P:fatty acid beta-oxidation"/>
    <property type="evidence" value="ECO:0007669"/>
    <property type="project" value="TreeGrafter"/>
</dbReference>
<dbReference type="NCBIfam" id="TIGR01930">
    <property type="entry name" value="AcCoA-C-Actrans"/>
    <property type="match status" value="1"/>
</dbReference>
<dbReference type="FunFam" id="3.40.47.10:FF:000013">
    <property type="entry name" value="Acetyl-CoA acetyltransferase"/>
    <property type="match status" value="1"/>
</dbReference>
<dbReference type="Gene3D" id="3.40.47.10">
    <property type="match status" value="1"/>
</dbReference>
<evidence type="ECO:0000256" key="9">
    <source>
        <dbReference type="PIRSR" id="PIRSR000429-1"/>
    </source>
</evidence>
<dbReference type="RefSeq" id="WP_072846731.1">
    <property type="nucleotide sequence ID" value="NZ_FNAB01000011.1"/>
</dbReference>
<dbReference type="InterPro" id="IPR050215">
    <property type="entry name" value="Thiolase-like_sf_Thiolase"/>
</dbReference>
<feature type="active site" description="Acyl-thioester intermediate" evidence="9">
    <location>
        <position position="90"/>
    </location>
</feature>
<name>A0A1G7ASI2_9NOCA</name>
<evidence type="ECO:0000256" key="4">
    <source>
        <dbReference type="ARBA" id="ARBA00022832"/>
    </source>
</evidence>
<comment type="similarity">
    <text evidence="2 10">Belongs to the thiolase-like superfamily. Thiolase family.</text>
</comment>
<protein>
    <submittedName>
        <fullName evidence="13">Acetyl-CoA C-acetyltransferase</fullName>
    </submittedName>
</protein>
<sequence>MPEAVIVSAVRSPIGRAGKGSLKDIRPDDLAAQMVAAALAKIPELDPTEIDDLMMGCGQPGGQSGYNIAKVVATTLGYDFLPGVTVNRYCSSSLQTTRMAMHAIRAGEGDVFISAGVESVSSFSTGTADGWPNTKNALYAEAQARTELGAQGGIAWSDPREAGLIPDVYIGMGQTAENVASLTGISREDQDRWGVRSQNRAEEAINRGFFAKEITPVTLADGTVVSTDDGPRAGTSYEKISQLKPVFRPDGSVTAGNACPLNDGAAALVIMSDTKAKALGLTPLARVVATAATGLSPEIMGLGPIEAVKKALGYAKMTTSDIDLYEINEAFAVQVLGSARALDLDEDKINVSGGAIALGHPFGMTGARITNTLINNLREQDKTFGVETMCVGGGQGMAMVLERLS</sequence>
<dbReference type="InterPro" id="IPR002155">
    <property type="entry name" value="Thiolase"/>
</dbReference>
<dbReference type="InterPro" id="IPR020617">
    <property type="entry name" value="Thiolase_C"/>
</dbReference>
<dbReference type="AlphaFoldDB" id="A0A1G7ASI2"/>
<evidence type="ECO:0000259" key="12">
    <source>
        <dbReference type="Pfam" id="PF02803"/>
    </source>
</evidence>
<dbReference type="PROSITE" id="PS00737">
    <property type="entry name" value="THIOLASE_2"/>
    <property type="match status" value="1"/>
</dbReference>
<dbReference type="NCBIfam" id="NF005890">
    <property type="entry name" value="PRK07851.1"/>
    <property type="match status" value="1"/>
</dbReference>
<dbReference type="Pfam" id="PF00108">
    <property type="entry name" value="Thiolase_N"/>
    <property type="match status" value="1"/>
</dbReference>
<evidence type="ECO:0000313" key="13">
    <source>
        <dbReference type="EMBL" id="SDE16945.1"/>
    </source>
</evidence>
<evidence type="ECO:0000259" key="11">
    <source>
        <dbReference type="Pfam" id="PF00108"/>
    </source>
</evidence>
<dbReference type="EMBL" id="FNAB01000011">
    <property type="protein sequence ID" value="SDE16945.1"/>
    <property type="molecule type" value="Genomic_DNA"/>
</dbReference>
<evidence type="ECO:0000256" key="5">
    <source>
        <dbReference type="ARBA" id="ARBA00022946"/>
    </source>
</evidence>
<dbReference type="Proteomes" id="UP000199417">
    <property type="component" value="Unassembled WGS sequence"/>
</dbReference>
<dbReference type="STRING" id="168276.SAMN05444580_11172"/>
<dbReference type="SUPFAM" id="SSF53901">
    <property type="entry name" value="Thiolase-like"/>
    <property type="match status" value="2"/>
</dbReference>
<gene>
    <name evidence="13" type="ORF">SAMN05444580_11172</name>
</gene>
<evidence type="ECO:0000256" key="2">
    <source>
        <dbReference type="ARBA" id="ARBA00010982"/>
    </source>
</evidence>
<dbReference type="InterPro" id="IPR016039">
    <property type="entry name" value="Thiolase-like"/>
</dbReference>
<dbReference type="GO" id="GO:0005737">
    <property type="term" value="C:cytoplasm"/>
    <property type="evidence" value="ECO:0007669"/>
    <property type="project" value="UniProtKB-ARBA"/>
</dbReference>
<reference evidence="13 14" key="1">
    <citation type="submission" date="2016-10" db="EMBL/GenBank/DDBJ databases">
        <authorList>
            <person name="de Groot N.N."/>
        </authorList>
    </citation>
    <scope>NUCLEOTIDE SEQUENCE [LARGE SCALE GENOMIC DNA]</scope>
    <source>
        <strain evidence="13 14">JCM 11308</strain>
    </source>
</reference>
<feature type="active site" description="Proton acceptor" evidence="9">
    <location>
        <position position="360"/>
    </location>
</feature>
<feature type="active site" description="Proton acceptor" evidence="9">
    <location>
        <position position="390"/>
    </location>
</feature>
<comment type="subcellular location">
    <subcellularLocation>
        <location evidence="1">Peroxisome</location>
    </subcellularLocation>
</comment>
<accession>A0A1G7ASI2</accession>
<keyword evidence="3 10" id="KW-0808">Transferase</keyword>
<keyword evidence="5" id="KW-0809">Transit peptide</keyword>
<keyword evidence="4" id="KW-0276">Fatty acid metabolism</keyword>
<keyword evidence="6" id="KW-0443">Lipid metabolism</keyword>
<keyword evidence="14" id="KW-1185">Reference proteome</keyword>
<dbReference type="Pfam" id="PF02803">
    <property type="entry name" value="Thiolase_C"/>
    <property type="match status" value="1"/>
</dbReference>
<evidence type="ECO:0000256" key="6">
    <source>
        <dbReference type="ARBA" id="ARBA00023098"/>
    </source>
</evidence>
<dbReference type="InterPro" id="IPR020613">
    <property type="entry name" value="Thiolase_CS"/>
</dbReference>
<feature type="domain" description="Thiolase N-terminal" evidence="11">
    <location>
        <begin position="5"/>
        <end position="273"/>
    </location>
</feature>
<keyword evidence="8 10" id="KW-0012">Acyltransferase</keyword>
<proteinExistence type="inferred from homology"/>
<evidence type="ECO:0000256" key="1">
    <source>
        <dbReference type="ARBA" id="ARBA00004275"/>
    </source>
</evidence>
<evidence type="ECO:0000256" key="8">
    <source>
        <dbReference type="ARBA" id="ARBA00023315"/>
    </source>
</evidence>
<dbReference type="PANTHER" id="PTHR43853:SF8">
    <property type="entry name" value="3-KETOACYL-COA THIOLASE, PEROXISOMAL"/>
    <property type="match status" value="1"/>
</dbReference>
<evidence type="ECO:0000313" key="14">
    <source>
        <dbReference type="Proteomes" id="UP000199417"/>
    </source>
</evidence>
<dbReference type="GO" id="GO:0010124">
    <property type="term" value="P:phenylacetate catabolic process"/>
    <property type="evidence" value="ECO:0007669"/>
    <property type="project" value="TreeGrafter"/>
</dbReference>
<dbReference type="GO" id="GO:0003988">
    <property type="term" value="F:acetyl-CoA C-acyltransferase activity"/>
    <property type="evidence" value="ECO:0007669"/>
    <property type="project" value="TreeGrafter"/>
</dbReference>
<evidence type="ECO:0000256" key="7">
    <source>
        <dbReference type="ARBA" id="ARBA00023140"/>
    </source>
</evidence>
<evidence type="ECO:0000256" key="3">
    <source>
        <dbReference type="ARBA" id="ARBA00022679"/>
    </source>
</evidence>
<feature type="domain" description="Thiolase C-terminal" evidence="12">
    <location>
        <begin position="281"/>
        <end position="403"/>
    </location>
</feature>